<feature type="region of interest" description="Disordered" evidence="2">
    <location>
        <begin position="323"/>
        <end position="354"/>
    </location>
</feature>
<dbReference type="AlphaFoldDB" id="A0A378J3E2"/>
<proteinExistence type="predicted"/>
<reference evidence="3 4" key="1">
    <citation type="submission" date="2018-06" db="EMBL/GenBank/DDBJ databases">
        <authorList>
            <consortium name="Pathogen Informatics"/>
            <person name="Doyle S."/>
        </authorList>
    </citation>
    <scope>NUCLEOTIDE SEQUENCE [LARGE SCALE GENOMIC DNA]</scope>
    <source>
        <strain evidence="3 4">NCTC11978</strain>
    </source>
</reference>
<organism evidence="3 4">
    <name type="scientific">Legionella feeleii</name>
    <dbReference type="NCBI Taxonomy" id="453"/>
    <lineage>
        <taxon>Bacteria</taxon>
        <taxon>Pseudomonadati</taxon>
        <taxon>Pseudomonadota</taxon>
        <taxon>Gammaproteobacteria</taxon>
        <taxon>Legionellales</taxon>
        <taxon>Legionellaceae</taxon>
        <taxon>Legionella</taxon>
    </lineage>
</organism>
<evidence type="ECO:0000313" key="4">
    <source>
        <dbReference type="Proteomes" id="UP000254033"/>
    </source>
</evidence>
<name>A0A378J3E2_9GAMM</name>
<dbReference type="EMBL" id="UGNY01000001">
    <property type="protein sequence ID" value="STX38814.1"/>
    <property type="molecule type" value="Genomic_DNA"/>
</dbReference>
<dbReference type="InterPro" id="IPR025048">
    <property type="entry name" value="DUF3987"/>
</dbReference>
<evidence type="ECO:0000256" key="2">
    <source>
        <dbReference type="SAM" id="MobiDB-lite"/>
    </source>
</evidence>
<evidence type="ECO:0000256" key="1">
    <source>
        <dbReference type="SAM" id="Coils"/>
    </source>
</evidence>
<dbReference type="Proteomes" id="UP000254033">
    <property type="component" value="Unassembled WGS sequence"/>
</dbReference>
<sequence>MSDFITIIENTEIASSEQGVRVTNQYTHITGEKLLEKIRIIQIGGKDGSHFLRTRLKIAENHRCMPRSHGNIESLASILIIDCDKRISQDEQEIEGAPHPLLVHNALKKLNIGHMIYGSYSNYAGGKGNRYRIILVTQKPYHKDQLAATAEAVVSLINHDLDKELLAYAKENSVFAQAWYHPRKPINSNVESLYLEHLSGNPITVVDPEKLPPDSHMCPERCFSDETLSAIKAFNEQYSLPQLLTQYGYKLKFAKNGEERWLSPDSTSGIAGIVVRGNRVFNHHNNGLNDGYWHDAFDFMKVHEALSERDAVKRASQLTFAPDSNTVDEHHEKVRSSLKIKSKPQPLPESRPPVLPLLPDMLPEAIRDYIFDVSERQQSLPDFVAVTAIIGLSGLLGRKASIYPKQFDSWCVVPNQWGAIIGRPSAMKSPSMKEALRPLWQFEREAAQQYKEDQQNHKEECVLLELEATTAKSKAKEALKKNNRDAAREALRMANNIIPPVRHRLIVNDPTVEKLGELLNENPNGLVFVRDELSGWLANLNREEYQSDRAFYLECFDGNGRYVYDRIGRGTIEIESCTLSIIGGIQPSKISLLVRDATTGIVDDGLIQRFQLTIWPDDIGSWQWIDRVPNQEAKVKYDRVFETLRNLDFMGVDGEPHQFRFTSEAQELFIEWMKKIQDIARNPEIHPVLESHILKMPQTIAGLALLFEIIDGGRDAVGMTATTRALSWSDYLLSHAKRLYSIATNFSLDSAKLILDRKKKLPNTFSVRDIQRKGWSGLDSVELVNESLAWLLDYGYLERETISSADTNGRPKIAYHWND</sequence>
<keyword evidence="1" id="KW-0175">Coiled coil</keyword>
<feature type="coiled-coil region" evidence="1">
    <location>
        <begin position="447"/>
        <end position="496"/>
    </location>
</feature>
<gene>
    <name evidence="3" type="ORF">NCTC11978_02003</name>
</gene>
<evidence type="ECO:0008006" key="5">
    <source>
        <dbReference type="Google" id="ProtNLM"/>
    </source>
</evidence>
<protein>
    <recommendedName>
        <fullName evidence="5">5' DNA primase TraC</fullName>
    </recommendedName>
</protein>
<feature type="compositionally biased region" description="Pro residues" evidence="2">
    <location>
        <begin position="345"/>
        <end position="354"/>
    </location>
</feature>
<dbReference type="Pfam" id="PF13148">
    <property type="entry name" value="DUF3987"/>
    <property type="match status" value="1"/>
</dbReference>
<accession>A0A378J3E2</accession>
<dbReference type="RefSeq" id="WP_115175483.1">
    <property type="nucleotide sequence ID" value="NZ_UGNY01000001.1"/>
</dbReference>
<evidence type="ECO:0000313" key="3">
    <source>
        <dbReference type="EMBL" id="STX38814.1"/>
    </source>
</evidence>